<accession>A0A7C9CLW0</accession>
<dbReference type="InterPro" id="IPR017946">
    <property type="entry name" value="PLC-like_Pdiesterase_TIM-brl"/>
</dbReference>
<dbReference type="InterPro" id="IPR000909">
    <property type="entry name" value="PLipase_C_PInositol-sp_X_dom"/>
</dbReference>
<feature type="compositionally biased region" description="Acidic residues" evidence="1">
    <location>
        <begin position="75"/>
        <end position="86"/>
    </location>
</feature>
<dbReference type="PROSITE" id="PS50007">
    <property type="entry name" value="PIPLC_X_DOMAIN"/>
    <property type="match status" value="1"/>
</dbReference>
<name>A0A7C9CLW0_OPUST</name>
<feature type="compositionally biased region" description="Basic and acidic residues" evidence="1">
    <location>
        <begin position="39"/>
        <end position="59"/>
    </location>
</feature>
<dbReference type="GO" id="GO:0008081">
    <property type="term" value="F:phosphoric diester hydrolase activity"/>
    <property type="evidence" value="ECO:0007669"/>
    <property type="project" value="InterPro"/>
</dbReference>
<dbReference type="EMBL" id="GISG01033117">
    <property type="protein sequence ID" value="MBA4621140.1"/>
    <property type="molecule type" value="Transcribed_RNA"/>
</dbReference>
<dbReference type="GO" id="GO:0006629">
    <property type="term" value="P:lipid metabolic process"/>
    <property type="evidence" value="ECO:0007669"/>
    <property type="project" value="InterPro"/>
</dbReference>
<evidence type="ECO:0000256" key="1">
    <source>
        <dbReference type="SAM" id="MobiDB-lite"/>
    </source>
</evidence>
<feature type="domain" description="Phosphatidylinositol-specific phospholipase C X" evidence="2">
    <location>
        <begin position="1"/>
        <end position="36"/>
    </location>
</feature>
<evidence type="ECO:0000313" key="3">
    <source>
        <dbReference type="EMBL" id="MBA4621140.1"/>
    </source>
</evidence>
<dbReference type="Gene3D" id="3.20.20.190">
    <property type="entry name" value="Phosphatidylinositol (PI) phosphodiesterase"/>
    <property type="match status" value="1"/>
</dbReference>
<reference evidence="3" key="2">
    <citation type="submission" date="2020-07" db="EMBL/GenBank/DDBJ databases">
        <authorList>
            <person name="Vera ALvarez R."/>
            <person name="Arias-Moreno D.M."/>
            <person name="Jimenez-Jacinto V."/>
            <person name="Jimenez-Bremont J.F."/>
            <person name="Swaminathan K."/>
            <person name="Moose S.P."/>
            <person name="Guerrero-Gonzalez M.L."/>
            <person name="Marino-Ramirez L."/>
            <person name="Landsman D."/>
            <person name="Rodriguez-Kessler M."/>
            <person name="Delgado-Sanchez P."/>
        </authorList>
    </citation>
    <scope>NUCLEOTIDE SEQUENCE</scope>
    <source>
        <tissue evidence="3">Cladode</tissue>
    </source>
</reference>
<proteinExistence type="predicted"/>
<protein>
    <recommendedName>
        <fullName evidence="2">Phosphatidylinositol-specific phospholipase C X domain-containing protein</fullName>
    </recommendedName>
</protein>
<dbReference type="Pfam" id="PF00388">
    <property type="entry name" value="PI-PLC-X"/>
    <property type="match status" value="1"/>
</dbReference>
<organism evidence="3">
    <name type="scientific">Opuntia streptacantha</name>
    <name type="common">Prickly pear cactus</name>
    <name type="synonym">Opuntia cardona</name>
    <dbReference type="NCBI Taxonomy" id="393608"/>
    <lineage>
        <taxon>Eukaryota</taxon>
        <taxon>Viridiplantae</taxon>
        <taxon>Streptophyta</taxon>
        <taxon>Embryophyta</taxon>
        <taxon>Tracheophyta</taxon>
        <taxon>Spermatophyta</taxon>
        <taxon>Magnoliopsida</taxon>
        <taxon>eudicotyledons</taxon>
        <taxon>Gunneridae</taxon>
        <taxon>Pentapetalae</taxon>
        <taxon>Caryophyllales</taxon>
        <taxon>Cactineae</taxon>
        <taxon>Cactaceae</taxon>
        <taxon>Opuntioideae</taxon>
        <taxon>Opuntia</taxon>
    </lineage>
</organism>
<reference evidence="3" key="1">
    <citation type="journal article" date="2013" name="J. Plant Res.">
        <title>Effect of fungi and light on seed germination of three Opuntia species from semiarid lands of central Mexico.</title>
        <authorList>
            <person name="Delgado-Sanchez P."/>
            <person name="Jimenez-Bremont J.F."/>
            <person name="Guerrero-Gonzalez Mde L."/>
            <person name="Flores J."/>
        </authorList>
    </citation>
    <scope>NUCLEOTIDE SEQUENCE</scope>
    <source>
        <tissue evidence="3">Cladode</tissue>
    </source>
</reference>
<dbReference type="SUPFAM" id="SSF51695">
    <property type="entry name" value="PLC-like phosphodiesterases"/>
    <property type="match status" value="1"/>
</dbReference>
<evidence type="ECO:0000259" key="2">
    <source>
        <dbReference type="Pfam" id="PF00388"/>
    </source>
</evidence>
<sequence length="131" mass="15133">MITQTFEGMLYYPESDNLKEFPSPEELKRRILISTKPPKEFLEAEELPKGKNTDHERPSQRLKFLLQNDSHEDEQGQVDPIDDDCGDISPNLEPLTYKRLIAIHQRKKSKLEDALQIEPALLATPAMADFR</sequence>
<dbReference type="AlphaFoldDB" id="A0A7C9CLW0"/>
<feature type="region of interest" description="Disordered" evidence="1">
    <location>
        <begin position="39"/>
        <end position="89"/>
    </location>
</feature>